<evidence type="ECO:0000259" key="7">
    <source>
        <dbReference type="PROSITE" id="PS50977"/>
    </source>
</evidence>
<reference evidence="8 9" key="1">
    <citation type="submission" date="2024-04" db="EMBL/GenBank/DDBJ databases">
        <title>Polymorphospora sp. isolated from Baiyangdian Lake in Xiong'an New Area.</title>
        <authorList>
            <person name="Zhang X."/>
            <person name="Liu J."/>
        </authorList>
    </citation>
    <scope>NUCLEOTIDE SEQUENCE [LARGE SCALE GENOMIC DNA]</scope>
    <source>
        <strain evidence="8 9">2-325</strain>
    </source>
</reference>
<dbReference type="InterPro" id="IPR036271">
    <property type="entry name" value="Tet_transcr_reg_TetR-rel_C_sf"/>
</dbReference>
<gene>
    <name evidence="8" type="ORF">AAFH96_08870</name>
</gene>
<dbReference type="InterPro" id="IPR039538">
    <property type="entry name" value="BetI_C"/>
</dbReference>
<dbReference type="SUPFAM" id="SSF46689">
    <property type="entry name" value="Homeodomain-like"/>
    <property type="match status" value="1"/>
</dbReference>
<dbReference type="Pfam" id="PF13977">
    <property type="entry name" value="TetR_C_6"/>
    <property type="match status" value="1"/>
</dbReference>
<feature type="compositionally biased region" description="Basic and acidic residues" evidence="6">
    <location>
        <begin position="1"/>
        <end position="10"/>
    </location>
</feature>
<evidence type="ECO:0000256" key="4">
    <source>
        <dbReference type="ARBA" id="ARBA00023163"/>
    </source>
</evidence>
<evidence type="ECO:0000256" key="3">
    <source>
        <dbReference type="ARBA" id="ARBA00023125"/>
    </source>
</evidence>
<accession>A0ABV5CMJ1</accession>
<dbReference type="InterPro" id="IPR009057">
    <property type="entry name" value="Homeodomain-like_sf"/>
</dbReference>
<sequence length="240" mass="24739">MTKLVDRPNGADDTGGENGPGDGLGPGGENGPSDGSGPGGGDPAGGGPGSDGPGRGDRRRTDLVEAGLDLLAESGWPAVTSRLVAARAGANVGLVHYHFGGMPRLRVEIARRATDLLVRPVVDELVGCPDPRAAGELVRAAAGLPGDDRAARLTVEITAAAIREPEVGQVLREAFADARRRIADWLGQLHPHWTTARRADTATLLTAALDGLLLHRMLDRDLAADGAVAILATLLEADDD</sequence>
<evidence type="ECO:0000313" key="8">
    <source>
        <dbReference type="EMBL" id="MFB6393220.1"/>
    </source>
</evidence>
<proteinExistence type="predicted"/>
<evidence type="ECO:0000256" key="1">
    <source>
        <dbReference type="ARBA" id="ARBA00022491"/>
    </source>
</evidence>
<dbReference type="Proteomes" id="UP001582793">
    <property type="component" value="Unassembled WGS sequence"/>
</dbReference>
<dbReference type="Gene3D" id="1.10.357.10">
    <property type="entry name" value="Tetracycline Repressor, domain 2"/>
    <property type="match status" value="1"/>
</dbReference>
<protein>
    <submittedName>
        <fullName evidence="8">TetR/AcrR family transcriptional regulator</fullName>
    </submittedName>
</protein>
<keyword evidence="1" id="KW-0678">Repressor</keyword>
<evidence type="ECO:0000256" key="6">
    <source>
        <dbReference type="SAM" id="MobiDB-lite"/>
    </source>
</evidence>
<dbReference type="SUPFAM" id="SSF48498">
    <property type="entry name" value="Tetracyclin repressor-like, C-terminal domain"/>
    <property type="match status" value="1"/>
</dbReference>
<name>A0ABV5CMJ1_9ACTN</name>
<evidence type="ECO:0000313" key="9">
    <source>
        <dbReference type="Proteomes" id="UP001582793"/>
    </source>
</evidence>
<dbReference type="RefSeq" id="WP_375733791.1">
    <property type="nucleotide sequence ID" value="NZ_JBCGDC010000018.1"/>
</dbReference>
<dbReference type="InterPro" id="IPR001647">
    <property type="entry name" value="HTH_TetR"/>
</dbReference>
<keyword evidence="2" id="KW-0805">Transcription regulation</keyword>
<feature type="DNA-binding region" description="H-T-H motif" evidence="5">
    <location>
        <begin position="80"/>
        <end position="99"/>
    </location>
</feature>
<feature type="compositionally biased region" description="Gly residues" evidence="6">
    <location>
        <begin position="16"/>
        <end position="53"/>
    </location>
</feature>
<evidence type="ECO:0000256" key="5">
    <source>
        <dbReference type="PROSITE-ProRule" id="PRU00335"/>
    </source>
</evidence>
<dbReference type="Pfam" id="PF00440">
    <property type="entry name" value="TetR_N"/>
    <property type="match status" value="1"/>
</dbReference>
<keyword evidence="3 5" id="KW-0238">DNA-binding</keyword>
<dbReference type="InterPro" id="IPR050109">
    <property type="entry name" value="HTH-type_TetR-like_transc_reg"/>
</dbReference>
<comment type="caution">
    <text evidence="8">The sequence shown here is derived from an EMBL/GenBank/DDBJ whole genome shotgun (WGS) entry which is preliminary data.</text>
</comment>
<feature type="region of interest" description="Disordered" evidence="6">
    <location>
        <begin position="1"/>
        <end position="59"/>
    </location>
</feature>
<dbReference type="EMBL" id="JBCGDC010000018">
    <property type="protein sequence ID" value="MFB6393220.1"/>
    <property type="molecule type" value="Genomic_DNA"/>
</dbReference>
<dbReference type="PANTHER" id="PTHR30055">
    <property type="entry name" value="HTH-TYPE TRANSCRIPTIONAL REGULATOR RUTR"/>
    <property type="match status" value="1"/>
</dbReference>
<feature type="domain" description="HTH tetR-type" evidence="7">
    <location>
        <begin position="57"/>
        <end position="117"/>
    </location>
</feature>
<keyword evidence="9" id="KW-1185">Reference proteome</keyword>
<dbReference type="PROSITE" id="PS50977">
    <property type="entry name" value="HTH_TETR_2"/>
    <property type="match status" value="1"/>
</dbReference>
<evidence type="ECO:0000256" key="2">
    <source>
        <dbReference type="ARBA" id="ARBA00023015"/>
    </source>
</evidence>
<dbReference type="PANTHER" id="PTHR30055:SF234">
    <property type="entry name" value="HTH-TYPE TRANSCRIPTIONAL REGULATOR BETI"/>
    <property type="match status" value="1"/>
</dbReference>
<organism evidence="8 9">
    <name type="scientific">Polymorphospora lycopeni</name>
    <dbReference type="NCBI Taxonomy" id="3140240"/>
    <lineage>
        <taxon>Bacteria</taxon>
        <taxon>Bacillati</taxon>
        <taxon>Actinomycetota</taxon>
        <taxon>Actinomycetes</taxon>
        <taxon>Micromonosporales</taxon>
        <taxon>Micromonosporaceae</taxon>
        <taxon>Polymorphospora</taxon>
    </lineage>
</organism>
<keyword evidence="4" id="KW-0804">Transcription</keyword>